<dbReference type="Proteomes" id="UP000029733">
    <property type="component" value="Unassembled WGS sequence"/>
</dbReference>
<name>A0A4U8TCP8_9HELI</name>
<feature type="transmembrane region" description="Helical" evidence="1">
    <location>
        <begin position="5"/>
        <end position="38"/>
    </location>
</feature>
<evidence type="ECO:0000313" key="2">
    <source>
        <dbReference type="EMBL" id="TLD97444.1"/>
    </source>
</evidence>
<gene>
    <name evidence="2" type="ORF">LS71_001450</name>
</gene>
<dbReference type="EMBL" id="JRPR02000001">
    <property type="protein sequence ID" value="TLD97444.1"/>
    <property type="molecule type" value="Genomic_DNA"/>
</dbReference>
<protein>
    <submittedName>
        <fullName evidence="2">NfeD family protein</fullName>
    </submittedName>
</protein>
<organism evidence="2 3">
    <name type="scientific">Helicobacter jaachi</name>
    <dbReference type="NCBI Taxonomy" id="1677920"/>
    <lineage>
        <taxon>Bacteria</taxon>
        <taxon>Pseudomonadati</taxon>
        <taxon>Campylobacterota</taxon>
        <taxon>Epsilonproteobacteria</taxon>
        <taxon>Campylobacterales</taxon>
        <taxon>Helicobacteraceae</taxon>
        <taxon>Helicobacter</taxon>
    </lineage>
</organism>
<accession>A0A4U8TCP8</accession>
<dbReference type="RefSeq" id="WP_034352136.1">
    <property type="nucleotide sequence ID" value="NZ_JRPR02000001.1"/>
</dbReference>
<feature type="transmembrane region" description="Helical" evidence="1">
    <location>
        <begin position="50"/>
        <end position="69"/>
    </location>
</feature>
<dbReference type="AlphaFoldDB" id="A0A4U8TCP8"/>
<dbReference type="STRING" id="1677920.LS71_00380"/>
<dbReference type="Gene3D" id="2.40.50.140">
    <property type="entry name" value="Nucleic acid-binding proteins"/>
    <property type="match status" value="1"/>
</dbReference>
<sequence>MSALILLIVGIFAVVVEIFFASFFLLFIGIGFCITALLEYFLEFERFGNPLMWQSVSICAFSLISLVLLRKPIKSWFHRSQHYKDNLFDEGVGEIREGMVYFKGTLWAYETSSQNFTPKEGDKVKVVAIKGNKAIIDAKAP</sequence>
<reference evidence="2 3" key="1">
    <citation type="journal article" date="2014" name="Genome Announc.">
        <title>Draft genome sequences of eight enterohepatic helicobacter species isolated from both laboratory and wild rodents.</title>
        <authorList>
            <person name="Sheh A."/>
            <person name="Shen Z."/>
            <person name="Fox J.G."/>
        </authorList>
    </citation>
    <scope>NUCLEOTIDE SEQUENCE [LARGE SCALE GENOMIC DNA]</scope>
    <source>
        <strain evidence="2 3">MIT 09-6949</strain>
    </source>
</reference>
<evidence type="ECO:0000256" key="1">
    <source>
        <dbReference type="SAM" id="Phobius"/>
    </source>
</evidence>
<keyword evidence="3" id="KW-1185">Reference proteome</keyword>
<dbReference type="InterPro" id="IPR012340">
    <property type="entry name" value="NA-bd_OB-fold"/>
</dbReference>
<keyword evidence="1" id="KW-0812">Transmembrane</keyword>
<proteinExistence type="predicted"/>
<dbReference type="OrthoDB" id="5329160at2"/>
<evidence type="ECO:0000313" key="3">
    <source>
        <dbReference type="Proteomes" id="UP000029733"/>
    </source>
</evidence>
<keyword evidence="1" id="KW-0472">Membrane</keyword>
<keyword evidence="1" id="KW-1133">Transmembrane helix</keyword>
<comment type="caution">
    <text evidence="2">The sequence shown here is derived from an EMBL/GenBank/DDBJ whole genome shotgun (WGS) entry which is preliminary data.</text>
</comment>